<sequence>MTQNGTSVESRTKEDDDFRQKVYESFKTSFGSSFNFDSSDTLKVIRLFSRRYDTLGVISTHVIQTIDRSGNVLYRSWQIIFNGTKLAESSLSADEATSKAVVKFHADPAFIYMHQINKLEIEVDDLKQKMATLLNK</sequence>
<proteinExistence type="predicted"/>
<gene>
    <name evidence="1" type="ORF">KOM_12_536</name>
</gene>
<protein>
    <submittedName>
        <fullName evidence="1">Uncharacterized protein</fullName>
    </submittedName>
</protein>
<name>A0A8F8PR80_9VIRU</name>
<accession>A0A8F8PR80</accession>
<reference evidence="1" key="1">
    <citation type="submission" date="2021-06" db="EMBL/GenBank/DDBJ databases">
        <authorList>
            <person name="Rolland C."/>
        </authorList>
    </citation>
    <scope>NUCLEOTIDE SEQUENCE</scope>
    <source>
        <strain evidence="1">347.936635</strain>
    </source>
</reference>
<evidence type="ECO:0000313" key="1">
    <source>
        <dbReference type="EMBL" id="QYA18804.1"/>
    </source>
</evidence>
<organism evidence="1">
    <name type="scientific">Clandestinovirus</name>
    <dbReference type="NCBI Taxonomy" id="2831644"/>
    <lineage>
        <taxon>Viruses</taxon>
    </lineage>
</organism>
<dbReference type="EMBL" id="MZ420154">
    <property type="protein sequence ID" value="QYA18804.1"/>
    <property type="molecule type" value="Genomic_DNA"/>
</dbReference>